<dbReference type="InterPro" id="IPR016024">
    <property type="entry name" value="ARM-type_fold"/>
</dbReference>
<evidence type="ECO:0000256" key="3">
    <source>
        <dbReference type="ARBA" id="ARBA00023273"/>
    </source>
</evidence>
<keyword evidence="2" id="KW-0970">Cilium biogenesis/degradation</keyword>
<evidence type="ECO:0000256" key="1">
    <source>
        <dbReference type="ARBA" id="ARBA00004120"/>
    </source>
</evidence>
<feature type="domain" description="LisH" evidence="5">
    <location>
        <begin position="444"/>
        <end position="563"/>
    </location>
</feature>
<feature type="domain" description="ARMC9 CTLH-like" evidence="6">
    <location>
        <begin position="123"/>
        <end position="187"/>
    </location>
</feature>
<dbReference type="Proteomes" id="UP000747542">
    <property type="component" value="Unassembled WGS sequence"/>
</dbReference>
<dbReference type="GO" id="GO:0005814">
    <property type="term" value="C:centriole"/>
    <property type="evidence" value="ECO:0007669"/>
    <property type="project" value="TreeGrafter"/>
</dbReference>
<feature type="region of interest" description="Disordered" evidence="4">
    <location>
        <begin position="614"/>
        <end position="717"/>
    </location>
</feature>
<feature type="region of interest" description="Disordered" evidence="4">
    <location>
        <begin position="75"/>
        <end position="98"/>
    </location>
</feature>
<evidence type="ECO:0000313" key="8">
    <source>
        <dbReference type="Proteomes" id="UP000747542"/>
    </source>
</evidence>
<evidence type="ECO:0000259" key="6">
    <source>
        <dbReference type="Pfam" id="PF23138"/>
    </source>
</evidence>
<keyword evidence="8" id="KW-1185">Reference proteome</keyword>
<comment type="caution">
    <text evidence="7">The sequence shown here is derived from an EMBL/GenBank/DDBJ whole genome shotgun (WGS) entry which is preliminary data.</text>
</comment>
<organism evidence="7 8">
    <name type="scientific">Homarus americanus</name>
    <name type="common">American lobster</name>
    <dbReference type="NCBI Taxonomy" id="6706"/>
    <lineage>
        <taxon>Eukaryota</taxon>
        <taxon>Metazoa</taxon>
        <taxon>Ecdysozoa</taxon>
        <taxon>Arthropoda</taxon>
        <taxon>Crustacea</taxon>
        <taxon>Multicrustacea</taxon>
        <taxon>Malacostraca</taxon>
        <taxon>Eumalacostraca</taxon>
        <taxon>Eucarida</taxon>
        <taxon>Decapoda</taxon>
        <taxon>Pleocyemata</taxon>
        <taxon>Astacidea</taxon>
        <taxon>Nephropoidea</taxon>
        <taxon>Nephropidae</taxon>
        <taxon>Homarus</taxon>
    </lineage>
</organism>
<feature type="compositionally biased region" description="Basic and acidic residues" evidence="4">
    <location>
        <begin position="81"/>
        <end position="96"/>
    </location>
</feature>
<feature type="compositionally biased region" description="Basic and acidic residues" evidence="4">
    <location>
        <begin position="927"/>
        <end position="978"/>
    </location>
</feature>
<dbReference type="PANTHER" id="PTHR14881">
    <property type="entry name" value="LISH DOMAIN-CONTAINING PROTEIN ARMC9"/>
    <property type="match status" value="1"/>
</dbReference>
<dbReference type="Pfam" id="PF23138">
    <property type="entry name" value="CTLH_Armc9"/>
    <property type="match status" value="1"/>
</dbReference>
<evidence type="ECO:0000259" key="5">
    <source>
        <dbReference type="Pfam" id="PF21050"/>
    </source>
</evidence>
<reference evidence="7" key="1">
    <citation type="journal article" date="2021" name="Sci. Adv.">
        <title>The American lobster genome reveals insights on longevity, neural, and immune adaptations.</title>
        <authorList>
            <person name="Polinski J.M."/>
            <person name="Zimin A.V."/>
            <person name="Clark K.F."/>
            <person name="Kohn A.B."/>
            <person name="Sadowski N."/>
            <person name="Timp W."/>
            <person name="Ptitsyn A."/>
            <person name="Khanna P."/>
            <person name="Romanova D.Y."/>
            <person name="Williams P."/>
            <person name="Greenwood S.J."/>
            <person name="Moroz L.L."/>
            <person name="Walt D.R."/>
            <person name="Bodnar A.G."/>
        </authorList>
    </citation>
    <scope>NUCLEOTIDE SEQUENCE</scope>
    <source>
        <strain evidence="7">GMGI-L3</strain>
    </source>
</reference>
<dbReference type="GO" id="GO:0097542">
    <property type="term" value="C:ciliary tip"/>
    <property type="evidence" value="ECO:0007669"/>
    <property type="project" value="TreeGrafter"/>
</dbReference>
<evidence type="ECO:0000256" key="4">
    <source>
        <dbReference type="SAM" id="MobiDB-lite"/>
    </source>
</evidence>
<feature type="compositionally biased region" description="Polar residues" evidence="4">
    <location>
        <begin position="1200"/>
        <end position="1216"/>
    </location>
</feature>
<proteinExistence type="predicted"/>
<feature type="region of interest" description="Disordered" evidence="4">
    <location>
        <begin position="1183"/>
        <end position="1223"/>
    </location>
</feature>
<dbReference type="GO" id="GO:0005813">
    <property type="term" value="C:centrosome"/>
    <property type="evidence" value="ECO:0007669"/>
    <property type="project" value="UniProtKB-SubCell"/>
</dbReference>
<keyword evidence="3" id="KW-0966">Cell projection</keyword>
<dbReference type="PANTHER" id="PTHR14881:SF4">
    <property type="entry name" value="LISH DOMAIN-CONTAINING PROTEIN ARMC9"/>
    <property type="match status" value="1"/>
</dbReference>
<accession>A0A8J5JT50</accession>
<feature type="compositionally biased region" description="Basic and acidic residues" evidence="4">
    <location>
        <begin position="660"/>
        <end position="671"/>
    </location>
</feature>
<dbReference type="GO" id="GO:0060271">
    <property type="term" value="P:cilium assembly"/>
    <property type="evidence" value="ECO:0007669"/>
    <property type="project" value="InterPro"/>
</dbReference>
<dbReference type="GO" id="GO:0036064">
    <property type="term" value="C:ciliary basal body"/>
    <property type="evidence" value="ECO:0007669"/>
    <property type="project" value="InterPro"/>
</dbReference>
<protein>
    <submittedName>
        <fullName evidence="7">LisH domain-containing protein ARMC9-like</fullName>
    </submittedName>
</protein>
<dbReference type="SUPFAM" id="SSF48371">
    <property type="entry name" value="ARM repeat"/>
    <property type="match status" value="1"/>
</dbReference>
<evidence type="ECO:0000313" key="7">
    <source>
        <dbReference type="EMBL" id="KAG7163620.1"/>
    </source>
</evidence>
<dbReference type="InterPro" id="IPR048959">
    <property type="entry name" value="ARMC9_ARM_dom"/>
</dbReference>
<feature type="compositionally biased region" description="Basic and acidic residues" evidence="4">
    <location>
        <begin position="897"/>
        <end position="906"/>
    </location>
</feature>
<dbReference type="Pfam" id="PF21050">
    <property type="entry name" value="ARMC9_ARM"/>
    <property type="match status" value="1"/>
</dbReference>
<feature type="region of interest" description="Disordered" evidence="4">
    <location>
        <begin position="805"/>
        <end position="824"/>
    </location>
</feature>
<comment type="subcellular location">
    <subcellularLocation>
        <location evidence="1">Cytoplasm</location>
        <location evidence="1">Cytoskeleton</location>
        <location evidence="1">Cilium basal body</location>
    </subcellularLocation>
</comment>
<dbReference type="AlphaFoldDB" id="A0A8J5JT50"/>
<sequence length="1236" mass="135653">MLVLQVVGPQCLVGGRSDRGQSRGWFRASAVQDVGAHLMTEQHDGPGRPQRCRPYPFPHDRENVSHLLTTECHARGLPVTRDPDSRSSSRASRLDTADVDPAADLSDELLAYYDSGQGAKFFQDHPAAMAVFRRFLEFCPSKVGTVQDLLPFYALPYVPDPTLHPAFRPVFQGSWVQELRGQLCGFIGRRAITCRPSIFSYLHHHRHHASSVGQALVAQESAASAVRSQRILRRRVSWELTQALEAAVRGERVDLEGTLAACTHRYPELFTLSLTADTTAGPATILLESMQRCRRRPGVAAPIAALDFERVRVDLGAAPETHVLLLLQALRHRVTRVTTGSVRQAVVTAYVRGDVLGVRGSCRSWSRVAGALTSPQPQMLAQTAARLINALTAFNAGRTYLASEEVCGVLLRALRAEQPDSATTDMALAALQKLSIRGVVQVALIEGGAVEWLVSTLADSRALTHYTQEYAAALLMNLTLRSAGRARCHPLGKTLLPALAQLLTTVPSHVVPYVTGALYSLLSHSSLRQEAFDMGLDSTLKHLAQQSGGTEQRRQLEYIVEQIGRDPPLSPPPSPDPVLDIEELDIEDPVRAPPHAPAGEDLLAWRYTLHPGEAEEADRRRDVAPVRSAPVVPWDPRPQTSTARPNSDGFVIRHHHAQTRLRDQLSQHEKQQAAGGQWDYPSDSEAARSSMYTSRSKSSEVNDGGGGDNGKGDDSYCEMWEGSKEVEEWALSLRVGRSPPLPRRQDSQEHQLSPPEADVRGRLISEGEESVDLRSSALLSPRTHTARTTTTVDACPAEALVPYFTRPPPTHEDHPQNSSGTSGISQTFIKYQDDDDDVTVMSTRPHTGPPLSTVEYPSLHDSTFTLRTMHDRITEEEDERGANAARIANHSQEMSSDDVREGEPHYNKTMGTTDSQYSNTMGTSASQEKESLDITKEPTDPENKPMEAEQEAALERRRDDNREKPAYREEVVNSREEDGVALTPATEAAPPSQAEERVESVVPPVSERGTQHVVRMPPSEAPSEALKEVPPEAAHKSTHEEAPKRISTEAPKRVLKGAHKEVPRRATKEVPKKAPKEAHKDAPKEAPKEASEEIPKEVTKEAMSRALEVATVEVLEVKMLPRRSSVTPPRLVPTDPHKGYDLVASQLLQQLVGESRNMTAPTTVPEADPLLRSLPPPKASEYKVAFSSRPRLARTPPGSAASSRVPQISSGVSPNSPRHVLPPISRTNLTYTRAVT</sequence>
<dbReference type="InterPro" id="IPR040369">
    <property type="entry name" value="ARMC9"/>
</dbReference>
<evidence type="ECO:0000256" key="2">
    <source>
        <dbReference type="ARBA" id="ARBA00022794"/>
    </source>
</evidence>
<dbReference type="EMBL" id="JAHLQT010026447">
    <property type="protein sequence ID" value="KAG7163620.1"/>
    <property type="molecule type" value="Genomic_DNA"/>
</dbReference>
<name>A0A8J5JT50_HOMAM</name>
<dbReference type="InterPro" id="IPR011989">
    <property type="entry name" value="ARM-like"/>
</dbReference>
<gene>
    <name evidence="7" type="primary">ARMC9-L</name>
    <name evidence="7" type="ORF">Hamer_G002837</name>
</gene>
<dbReference type="Gene3D" id="1.25.10.10">
    <property type="entry name" value="Leucine-rich Repeat Variant"/>
    <property type="match status" value="1"/>
</dbReference>
<feature type="region of interest" description="Disordered" evidence="4">
    <location>
        <begin position="875"/>
        <end position="1099"/>
    </location>
</feature>
<dbReference type="InterPro" id="IPR056327">
    <property type="entry name" value="ARMC9_CTLH-like_dom"/>
</dbReference>
<feature type="region of interest" description="Disordered" evidence="4">
    <location>
        <begin position="737"/>
        <end position="761"/>
    </location>
</feature>
<feature type="compositionally biased region" description="Polar residues" evidence="4">
    <location>
        <begin position="909"/>
        <end position="926"/>
    </location>
</feature>
<feature type="compositionally biased region" description="Basic and acidic residues" evidence="4">
    <location>
        <begin position="1025"/>
        <end position="1099"/>
    </location>
</feature>